<name>A0A1V3WRD2_MYCKA</name>
<dbReference type="Gene3D" id="3.40.50.10540">
    <property type="entry name" value="Crotonobetainyl-coa:carnitine coa-transferase, domain 1"/>
    <property type="match status" value="1"/>
</dbReference>
<dbReference type="EMBL" id="MVBM01000007">
    <property type="protein sequence ID" value="OOK68891.1"/>
    <property type="molecule type" value="Genomic_DNA"/>
</dbReference>
<dbReference type="GO" id="GO:0003824">
    <property type="term" value="F:catalytic activity"/>
    <property type="evidence" value="ECO:0007669"/>
    <property type="project" value="InterPro"/>
</dbReference>
<comment type="caution">
    <text evidence="1">The sequence shown here is derived from an EMBL/GenBank/DDBJ whole genome shotgun (WGS) entry which is preliminary data.</text>
</comment>
<protein>
    <recommendedName>
        <fullName evidence="3">CoA-transferase III family protein</fullName>
    </recommendedName>
</protein>
<dbReference type="InterPro" id="IPR003673">
    <property type="entry name" value="CoA-Trfase_fam_III"/>
</dbReference>
<dbReference type="SUPFAM" id="SSF89796">
    <property type="entry name" value="CoA-transferase family III (CaiB/BaiF)"/>
    <property type="match status" value="1"/>
</dbReference>
<proteinExistence type="predicted"/>
<dbReference type="AlphaFoldDB" id="A0A1V3WRD2"/>
<evidence type="ECO:0008006" key="3">
    <source>
        <dbReference type="Google" id="ProtNLM"/>
    </source>
</evidence>
<evidence type="ECO:0000313" key="1">
    <source>
        <dbReference type="EMBL" id="OOK68891.1"/>
    </source>
</evidence>
<dbReference type="Proteomes" id="UP000189229">
    <property type="component" value="Unassembled WGS sequence"/>
</dbReference>
<dbReference type="InterPro" id="IPR023606">
    <property type="entry name" value="CoA-Trfase_III_dom_1_sf"/>
</dbReference>
<dbReference type="Pfam" id="PF02515">
    <property type="entry name" value="CoA_transf_3"/>
    <property type="match status" value="1"/>
</dbReference>
<sequence length="167" mass="17048">MSAGGATRLLAAADGWLAITVSRPDDAAAVPALLQVDRLPEDPWPAIQRWAATSCVSTILERTQLLDIPAAALGEVAPAPPRIRRIGPRAAVREPAGLLVVDLSSMWAGPLCGHLLARAGATVVKIESPAAPTAPAPATAPSSTGSTVKSFRIASISTNRPTSCGSC</sequence>
<evidence type="ECO:0000313" key="2">
    <source>
        <dbReference type="Proteomes" id="UP000189229"/>
    </source>
</evidence>
<accession>A0A1V3WRD2</accession>
<organism evidence="1 2">
    <name type="scientific">Mycobacterium kansasii</name>
    <dbReference type="NCBI Taxonomy" id="1768"/>
    <lineage>
        <taxon>Bacteria</taxon>
        <taxon>Bacillati</taxon>
        <taxon>Actinomycetota</taxon>
        <taxon>Actinomycetes</taxon>
        <taxon>Mycobacteriales</taxon>
        <taxon>Mycobacteriaceae</taxon>
        <taxon>Mycobacterium</taxon>
    </lineage>
</organism>
<reference evidence="1 2" key="1">
    <citation type="submission" date="2017-02" db="EMBL/GenBank/DDBJ databases">
        <title>Complete genome sequences of Mycobacterium kansasii strains isolated from rhesus macaques.</title>
        <authorList>
            <person name="Panda A."/>
            <person name="Nagaraj S."/>
            <person name="Zhao X."/>
            <person name="Tettelin H."/>
            <person name="Detolla L.J."/>
        </authorList>
    </citation>
    <scope>NUCLEOTIDE SEQUENCE [LARGE SCALE GENOMIC DNA]</scope>
    <source>
        <strain evidence="1 2">11-3813</strain>
    </source>
</reference>
<gene>
    <name evidence="1" type="ORF">BZL30_6830</name>
</gene>